<reference evidence="2 3" key="1">
    <citation type="submission" date="2011-01" db="EMBL/GenBank/DDBJ databases">
        <authorList>
            <person name="Muzny D."/>
            <person name="Qin X."/>
            <person name="Deng J."/>
            <person name="Jiang H."/>
            <person name="Liu Y."/>
            <person name="Qu J."/>
            <person name="Song X.-Z."/>
            <person name="Zhang L."/>
            <person name="Thornton R."/>
            <person name="Coyle M."/>
            <person name="Francisco L."/>
            <person name="Jackson L."/>
            <person name="Javaid M."/>
            <person name="Korchina V."/>
            <person name="Kovar C."/>
            <person name="Mata R."/>
            <person name="Mathew T."/>
            <person name="Ngo R."/>
            <person name="Nguyen L."/>
            <person name="Nguyen N."/>
            <person name="Okwuonu G."/>
            <person name="Ongeri F."/>
            <person name="Pham C."/>
            <person name="Simmons D."/>
            <person name="Wilczek-Boney K."/>
            <person name="Hale W."/>
            <person name="Jakkamsetti A."/>
            <person name="Pham P."/>
            <person name="Ruth R."/>
            <person name="San Lucas F."/>
            <person name="Warren J."/>
            <person name="Zhang J."/>
            <person name="Zhao Z."/>
            <person name="Zhou C."/>
            <person name="Zhu D."/>
            <person name="Lee S."/>
            <person name="Bess C."/>
            <person name="Blankenburg K."/>
            <person name="Forbes L."/>
            <person name="Fu Q."/>
            <person name="Gubbala S."/>
            <person name="Hirani K."/>
            <person name="Jayaseelan J.C."/>
            <person name="Lara F."/>
            <person name="Munidasa M."/>
            <person name="Palculict T."/>
            <person name="Patil S."/>
            <person name="Pu L.-L."/>
            <person name="Saada N."/>
            <person name="Tang L."/>
            <person name="Weissenberger G."/>
            <person name="Zhu Y."/>
            <person name="Hemphill L."/>
            <person name="Shang Y."/>
            <person name="Youmans B."/>
            <person name="Ayvaz T."/>
            <person name="Ross M."/>
            <person name="Santibanez J."/>
            <person name="Aqrawi P."/>
            <person name="Gross S."/>
            <person name="Joshi V."/>
            <person name="Fowler G."/>
            <person name="Nazareth L."/>
            <person name="Reid J."/>
            <person name="Worley K."/>
            <person name="Petrosino J."/>
            <person name="Highlander S."/>
            <person name="Gibbs R."/>
        </authorList>
    </citation>
    <scope>NUCLEOTIDE SEQUENCE [LARGE SCALE GENOMIC DNA]</scope>
    <source>
        <strain evidence="2 3">DSM 16608</strain>
    </source>
</reference>
<dbReference type="EMBL" id="AEWX01000013">
    <property type="protein sequence ID" value="EGC20674.1"/>
    <property type="molecule type" value="Genomic_DNA"/>
</dbReference>
<keyword evidence="3" id="KW-1185">Reference proteome</keyword>
<gene>
    <name evidence="2" type="ORF">HMPREF9141_0921</name>
</gene>
<accession>F0F5Q5</accession>
<evidence type="ECO:0000256" key="1">
    <source>
        <dbReference type="SAM" id="MobiDB-lite"/>
    </source>
</evidence>
<dbReference type="HOGENOM" id="CLU_3255851_0_0_10"/>
<dbReference type="STRING" id="888743.HMPREF9141_0921"/>
<evidence type="ECO:0000313" key="3">
    <source>
        <dbReference type="Proteomes" id="UP000005697"/>
    </source>
</evidence>
<feature type="region of interest" description="Disordered" evidence="1">
    <location>
        <begin position="20"/>
        <end position="42"/>
    </location>
</feature>
<organism evidence="2 3">
    <name type="scientific">Prevotella multiformis DSM 16608</name>
    <dbReference type="NCBI Taxonomy" id="888743"/>
    <lineage>
        <taxon>Bacteria</taxon>
        <taxon>Pseudomonadati</taxon>
        <taxon>Bacteroidota</taxon>
        <taxon>Bacteroidia</taxon>
        <taxon>Bacteroidales</taxon>
        <taxon>Prevotellaceae</taxon>
        <taxon>Prevotella</taxon>
    </lineage>
</organism>
<dbReference type="Proteomes" id="UP000005697">
    <property type="component" value="Unassembled WGS sequence"/>
</dbReference>
<comment type="caution">
    <text evidence="2">The sequence shown here is derived from an EMBL/GenBank/DDBJ whole genome shotgun (WGS) entry which is preliminary data.</text>
</comment>
<evidence type="ECO:0000313" key="2">
    <source>
        <dbReference type="EMBL" id="EGC20674.1"/>
    </source>
</evidence>
<dbReference type="AlphaFoldDB" id="F0F5Q5"/>
<sequence>MRSPYYYTGYCRPGNLLRTSHSSSESTMHNRDGNNPFLLPLR</sequence>
<protein>
    <submittedName>
        <fullName evidence="2">Uncharacterized protein</fullName>
    </submittedName>
</protein>
<proteinExistence type="predicted"/>
<name>F0F5Q5_9BACT</name>